<sequence>LFACGIATSLQSGLGTRLPLVQSPTFEVLIPAVILNSHSAPNRTNIGVDSQGQKNCTGNECGQLQSDIQPIREVSGALLVSGVLQVLTGISGLWGWILQFCGPMVIAPALSIIGLSCYKPAAQLCSFNW</sequence>
<dbReference type="Pfam" id="PF00860">
    <property type="entry name" value="Xan_ur_permease"/>
    <property type="match status" value="1"/>
</dbReference>
<comment type="subcellular location">
    <subcellularLocation>
        <location evidence="1">Membrane</location>
        <topology evidence="1">Multi-pass membrane protein</topology>
    </subcellularLocation>
</comment>
<evidence type="ECO:0000256" key="4">
    <source>
        <dbReference type="ARBA" id="ARBA00022989"/>
    </source>
</evidence>
<keyword evidence="3" id="KW-0812">Transmembrane</keyword>
<proteinExistence type="inferred from homology"/>
<protein>
    <recommendedName>
        <fullName evidence="8">Solute carrier family 23 member 1</fullName>
    </recommendedName>
</protein>
<evidence type="ECO:0000256" key="1">
    <source>
        <dbReference type="ARBA" id="ARBA00004141"/>
    </source>
</evidence>
<evidence type="ECO:0000313" key="7">
    <source>
        <dbReference type="Proteomes" id="UP001162483"/>
    </source>
</evidence>
<comment type="caution">
    <text evidence="6">The sequence shown here is derived from an EMBL/GenBank/DDBJ whole genome shotgun (WGS) entry which is preliminary data.</text>
</comment>
<keyword evidence="5" id="KW-0472">Membrane</keyword>
<comment type="similarity">
    <text evidence="2">Belongs to the nucleobase:cation symporter-2 (NCS2) (TC 2.A.40) family.</text>
</comment>
<dbReference type="Proteomes" id="UP001162483">
    <property type="component" value="Unassembled WGS sequence"/>
</dbReference>
<name>A0ABN9DIK6_9NEOB</name>
<evidence type="ECO:0008006" key="8">
    <source>
        <dbReference type="Google" id="ProtNLM"/>
    </source>
</evidence>
<dbReference type="PANTHER" id="PTHR11119">
    <property type="entry name" value="XANTHINE-URACIL / VITAMIN C PERMEASE FAMILY MEMBER"/>
    <property type="match status" value="1"/>
</dbReference>
<keyword evidence="7" id="KW-1185">Reference proteome</keyword>
<keyword evidence="4" id="KW-1133">Transmembrane helix</keyword>
<feature type="non-terminal residue" evidence="6">
    <location>
        <position position="1"/>
    </location>
</feature>
<evidence type="ECO:0000256" key="3">
    <source>
        <dbReference type="ARBA" id="ARBA00022692"/>
    </source>
</evidence>
<dbReference type="InterPro" id="IPR006043">
    <property type="entry name" value="NCS2"/>
</dbReference>
<organism evidence="6 7">
    <name type="scientific">Staurois parvus</name>
    <dbReference type="NCBI Taxonomy" id="386267"/>
    <lineage>
        <taxon>Eukaryota</taxon>
        <taxon>Metazoa</taxon>
        <taxon>Chordata</taxon>
        <taxon>Craniata</taxon>
        <taxon>Vertebrata</taxon>
        <taxon>Euteleostomi</taxon>
        <taxon>Amphibia</taxon>
        <taxon>Batrachia</taxon>
        <taxon>Anura</taxon>
        <taxon>Neobatrachia</taxon>
        <taxon>Ranoidea</taxon>
        <taxon>Ranidae</taxon>
        <taxon>Staurois</taxon>
    </lineage>
</organism>
<evidence type="ECO:0000256" key="2">
    <source>
        <dbReference type="ARBA" id="ARBA00008821"/>
    </source>
</evidence>
<evidence type="ECO:0000313" key="6">
    <source>
        <dbReference type="EMBL" id="CAI9570992.1"/>
    </source>
</evidence>
<evidence type="ECO:0000256" key="5">
    <source>
        <dbReference type="ARBA" id="ARBA00023136"/>
    </source>
</evidence>
<accession>A0ABN9DIK6</accession>
<reference evidence="6" key="1">
    <citation type="submission" date="2023-05" db="EMBL/GenBank/DDBJ databases">
        <authorList>
            <person name="Stuckert A."/>
        </authorList>
    </citation>
    <scope>NUCLEOTIDE SEQUENCE</scope>
</reference>
<feature type="non-terminal residue" evidence="6">
    <location>
        <position position="129"/>
    </location>
</feature>
<gene>
    <name evidence="6" type="ORF">SPARVUS_LOCUS7176807</name>
</gene>
<dbReference type="EMBL" id="CATNWA010014368">
    <property type="protein sequence ID" value="CAI9570992.1"/>
    <property type="molecule type" value="Genomic_DNA"/>
</dbReference>